<keyword evidence="2" id="KW-1185">Reference proteome</keyword>
<name>A0A8X6VLR1_TRICX</name>
<gene>
    <name evidence="1" type="ORF">TNCV_3097131</name>
</gene>
<organism evidence="1 2">
    <name type="scientific">Trichonephila clavipes</name>
    <name type="common">Golden silk orbweaver</name>
    <name type="synonym">Nephila clavipes</name>
    <dbReference type="NCBI Taxonomy" id="2585209"/>
    <lineage>
        <taxon>Eukaryota</taxon>
        <taxon>Metazoa</taxon>
        <taxon>Ecdysozoa</taxon>
        <taxon>Arthropoda</taxon>
        <taxon>Chelicerata</taxon>
        <taxon>Arachnida</taxon>
        <taxon>Araneae</taxon>
        <taxon>Araneomorphae</taxon>
        <taxon>Entelegynae</taxon>
        <taxon>Araneoidea</taxon>
        <taxon>Nephilidae</taxon>
        <taxon>Trichonephila</taxon>
    </lineage>
</organism>
<reference evidence="1" key="1">
    <citation type="submission" date="2020-08" db="EMBL/GenBank/DDBJ databases">
        <title>Multicomponent nature underlies the extraordinary mechanical properties of spider dragline silk.</title>
        <authorList>
            <person name="Kono N."/>
            <person name="Nakamura H."/>
            <person name="Mori M."/>
            <person name="Yoshida Y."/>
            <person name="Ohtoshi R."/>
            <person name="Malay A.D."/>
            <person name="Moran D.A.P."/>
            <person name="Tomita M."/>
            <person name="Numata K."/>
            <person name="Arakawa K."/>
        </authorList>
    </citation>
    <scope>NUCLEOTIDE SEQUENCE</scope>
</reference>
<dbReference type="AlphaFoldDB" id="A0A8X6VLR1"/>
<protein>
    <submittedName>
        <fullName evidence="1">Uncharacterized protein</fullName>
    </submittedName>
</protein>
<evidence type="ECO:0000313" key="1">
    <source>
        <dbReference type="EMBL" id="GFY12159.1"/>
    </source>
</evidence>
<dbReference type="Proteomes" id="UP000887159">
    <property type="component" value="Unassembled WGS sequence"/>
</dbReference>
<sequence>MSWGRRDSGIMSKPKAVFLNRQHNVVCSSRDRIRRVGLQDGSMVEHLVMGLKTSPNHIGVGSALETGGWQFIDQHGHMRRLNQVNLSGCHRSQAKGKIFLAKNRLL</sequence>
<evidence type="ECO:0000313" key="2">
    <source>
        <dbReference type="Proteomes" id="UP000887159"/>
    </source>
</evidence>
<comment type="caution">
    <text evidence="1">The sequence shown here is derived from an EMBL/GenBank/DDBJ whole genome shotgun (WGS) entry which is preliminary data.</text>
</comment>
<dbReference type="EMBL" id="BMAU01021310">
    <property type="protein sequence ID" value="GFY12159.1"/>
    <property type="molecule type" value="Genomic_DNA"/>
</dbReference>
<accession>A0A8X6VLR1</accession>
<proteinExistence type="predicted"/>